<dbReference type="AlphaFoldDB" id="A0A0A8Z4Y8"/>
<name>A0A0A8Z4Y8_ARUDO</name>
<organism evidence="1">
    <name type="scientific">Arundo donax</name>
    <name type="common">Giant reed</name>
    <name type="synonym">Donax arundinaceus</name>
    <dbReference type="NCBI Taxonomy" id="35708"/>
    <lineage>
        <taxon>Eukaryota</taxon>
        <taxon>Viridiplantae</taxon>
        <taxon>Streptophyta</taxon>
        <taxon>Embryophyta</taxon>
        <taxon>Tracheophyta</taxon>
        <taxon>Spermatophyta</taxon>
        <taxon>Magnoliopsida</taxon>
        <taxon>Liliopsida</taxon>
        <taxon>Poales</taxon>
        <taxon>Poaceae</taxon>
        <taxon>PACMAD clade</taxon>
        <taxon>Arundinoideae</taxon>
        <taxon>Arundineae</taxon>
        <taxon>Arundo</taxon>
    </lineage>
</organism>
<reference evidence="1" key="2">
    <citation type="journal article" date="2015" name="Data Brief">
        <title>Shoot transcriptome of the giant reed, Arundo donax.</title>
        <authorList>
            <person name="Barrero R.A."/>
            <person name="Guerrero F.D."/>
            <person name="Moolhuijzen P."/>
            <person name="Goolsby J.A."/>
            <person name="Tidwell J."/>
            <person name="Bellgard S.E."/>
            <person name="Bellgard M.I."/>
        </authorList>
    </citation>
    <scope>NUCLEOTIDE SEQUENCE</scope>
    <source>
        <tissue evidence="1">Shoot tissue taken approximately 20 cm above the soil surface</tissue>
    </source>
</reference>
<protein>
    <submittedName>
        <fullName evidence="1">Uncharacterized protein</fullName>
    </submittedName>
</protein>
<dbReference type="EMBL" id="GBRH01263426">
    <property type="protein sequence ID" value="JAD34469.1"/>
    <property type="molecule type" value="Transcribed_RNA"/>
</dbReference>
<proteinExistence type="predicted"/>
<accession>A0A0A8Z4Y8</accession>
<reference evidence="1" key="1">
    <citation type="submission" date="2014-09" db="EMBL/GenBank/DDBJ databases">
        <authorList>
            <person name="Magalhaes I.L.F."/>
            <person name="Oliveira U."/>
            <person name="Santos F.R."/>
            <person name="Vidigal T.H.D.A."/>
            <person name="Brescovit A.D."/>
            <person name="Santos A.J."/>
        </authorList>
    </citation>
    <scope>NUCLEOTIDE SEQUENCE</scope>
    <source>
        <tissue evidence="1">Shoot tissue taken approximately 20 cm above the soil surface</tissue>
    </source>
</reference>
<sequence length="17" mass="2060">MKSFPPYWSDITSIFQI</sequence>
<evidence type="ECO:0000313" key="1">
    <source>
        <dbReference type="EMBL" id="JAD34469.1"/>
    </source>
</evidence>